<reference evidence="2" key="1">
    <citation type="journal article" date="2020" name="Stud. Mycol.">
        <title>101 Dothideomycetes genomes: a test case for predicting lifestyles and emergence of pathogens.</title>
        <authorList>
            <person name="Haridas S."/>
            <person name="Albert R."/>
            <person name="Binder M."/>
            <person name="Bloem J."/>
            <person name="Labutti K."/>
            <person name="Salamov A."/>
            <person name="Andreopoulos B."/>
            <person name="Baker S."/>
            <person name="Barry K."/>
            <person name="Bills G."/>
            <person name="Bluhm B."/>
            <person name="Cannon C."/>
            <person name="Castanera R."/>
            <person name="Culley D."/>
            <person name="Daum C."/>
            <person name="Ezra D."/>
            <person name="Gonzalez J."/>
            <person name="Henrissat B."/>
            <person name="Kuo A."/>
            <person name="Liang C."/>
            <person name="Lipzen A."/>
            <person name="Lutzoni F."/>
            <person name="Magnuson J."/>
            <person name="Mondo S."/>
            <person name="Nolan M."/>
            <person name="Ohm R."/>
            <person name="Pangilinan J."/>
            <person name="Park H.-J."/>
            <person name="Ramirez L."/>
            <person name="Alfaro M."/>
            <person name="Sun H."/>
            <person name="Tritt A."/>
            <person name="Yoshinaga Y."/>
            <person name="Zwiers L.-H."/>
            <person name="Turgeon B."/>
            <person name="Goodwin S."/>
            <person name="Spatafora J."/>
            <person name="Crous P."/>
            <person name="Grigoriev I."/>
        </authorList>
    </citation>
    <scope>NUCLEOTIDE SEQUENCE</scope>
    <source>
        <strain evidence="2">CBS 122367</strain>
    </source>
</reference>
<dbReference type="Proteomes" id="UP000799291">
    <property type="component" value="Unassembled WGS sequence"/>
</dbReference>
<proteinExistence type="predicted"/>
<protein>
    <submittedName>
        <fullName evidence="2">Uncharacterized protein</fullName>
    </submittedName>
</protein>
<evidence type="ECO:0000256" key="1">
    <source>
        <dbReference type="SAM" id="MobiDB-lite"/>
    </source>
</evidence>
<dbReference type="AlphaFoldDB" id="A0A6G1J908"/>
<gene>
    <name evidence="2" type="ORF">K458DRAFT_429598</name>
</gene>
<dbReference type="EMBL" id="MU005576">
    <property type="protein sequence ID" value="KAF2686619.1"/>
    <property type="molecule type" value="Genomic_DNA"/>
</dbReference>
<evidence type="ECO:0000313" key="3">
    <source>
        <dbReference type="Proteomes" id="UP000799291"/>
    </source>
</evidence>
<sequence>MSTGSALFFESFLTICNPPGIASSTQDTGLNSRKRASPSPPGYWHEGYRRYQSTGSLSRAHRSHYRFQYNHSPWDNLTEAMRPVPFNGADILTSLAGPEIAVPQLHMEFAEWAVAVKDNEEGAAAPEDQGGILLPQLLGSEDTSPPWIFRRLQRLHRLLATIGTTGTSPKYLGRIMFPRS</sequence>
<feature type="region of interest" description="Disordered" evidence="1">
    <location>
        <begin position="23"/>
        <end position="46"/>
    </location>
</feature>
<name>A0A6G1J908_9PLEO</name>
<keyword evidence="3" id="KW-1185">Reference proteome</keyword>
<accession>A0A6G1J908</accession>
<evidence type="ECO:0000313" key="2">
    <source>
        <dbReference type="EMBL" id="KAF2686619.1"/>
    </source>
</evidence>
<organism evidence="2 3">
    <name type="scientific">Lentithecium fluviatile CBS 122367</name>
    <dbReference type="NCBI Taxonomy" id="1168545"/>
    <lineage>
        <taxon>Eukaryota</taxon>
        <taxon>Fungi</taxon>
        <taxon>Dikarya</taxon>
        <taxon>Ascomycota</taxon>
        <taxon>Pezizomycotina</taxon>
        <taxon>Dothideomycetes</taxon>
        <taxon>Pleosporomycetidae</taxon>
        <taxon>Pleosporales</taxon>
        <taxon>Massarineae</taxon>
        <taxon>Lentitheciaceae</taxon>
        <taxon>Lentithecium</taxon>
    </lineage>
</organism>